<keyword evidence="5" id="KW-0812">Transmembrane</keyword>
<dbReference type="Pfam" id="PF02321">
    <property type="entry name" value="OEP"/>
    <property type="match status" value="2"/>
</dbReference>
<dbReference type="InterPro" id="IPR003423">
    <property type="entry name" value="OMP_efflux"/>
</dbReference>
<protein>
    <recommendedName>
        <fullName evidence="11">Outer membrane efflux protein</fullName>
    </recommendedName>
</protein>
<keyword evidence="3" id="KW-0813">Transport</keyword>
<accession>W8T4D7</accession>
<dbReference type="PATRIC" id="fig|1286171.3.peg.302"/>
<keyword evidence="8" id="KW-0732">Signal</keyword>
<comment type="similarity">
    <text evidence="2">Belongs to the outer membrane factor (OMF) (TC 1.B.17) family.</text>
</comment>
<dbReference type="Proteomes" id="UP000019591">
    <property type="component" value="Chromosome"/>
</dbReference>
<comment type="subcellular location">
    <subcellularLocation>
        <location evidence="1">Cell outer membrane</location>
    </subcellularLocation>
</comment>
<evidence type="ECO:0000256" key="3">
    <source>
        <dbReference type="ARBA" id="ARBA00022448"/>
    </source>
</evidence>
<dbReference type="InterPro" id="IPR051906">
    <property type="entry name" value="TolC-like"/>
</dbReference>
<evidence type="ECO:0000256" key="1">
    <source>
        <dbReference type="ARBA" id="ARBA00004442"/>
    </source>
</evidence>
<dbReference type="EMBL" id="CP007452">
    <property type="protein sequence ID" value="AHM55665.1"/>
    <property type="molecule type" value="Genomic_DNA"/>
</dbReference>
<organism evidence="9 10">
    <name type="scientific">Peptoclostridium acidaminophilum DSM 3953</name>
    <dbReference type="NCBI Taxonomy" id="1286171"/>
    <lineage>
        <taxon>Bacteria</taxon>
        <taxon>Bacillati</taxon>
        <taxon>Bacillota</taxon>
        <taxon>Clostridia</taxon>
        <taxon>Peptostreptococcales</taxon>
        <taxon>Peptoclostridiaceae</taxon>
        <taxon>Peptoclostridium</taxon>
    </lineage>
</organism>
<dbReference type="GO" id="GO:0009279">
    <property type="term" value="C:cell outer membrane"/>
    <property type="evidence" value="ECO:0007669"/>
    <property type="project" value="UniProtKB-SubCell"/>
</dbReference>
<evidence type="ECO:0000256" key="6">
    <source>
        <dbReference type="ARBA" id="ARBA00023136"/>
    </source>
</evidence>
<feature type="signal peptide" evidence="8">
    <location>
        <begin position="1"/>
        <end position="29"/>
    </location>
</feature>
<dbReference type="GO" id="GO:1990281">
    <property type="term" value="C:efflux pump complex"/>
    <property type="evidence" value="ECO:0007669"/>
    <property type="project" value="TreeGrafter"/>
</dbReference>
<evidence type="ECO:0000256" key="4">
    <source>
        <dbReference type="ARBA" id="ARBA00022452"/>
    </source>
</evidence>
<evidence type="ECO:0000313" key="10">
    <source>
        <dbReference type="Proteomes" id="UP000019591"/>
    </source>
</evidence>
<dbReference type="KEGG" id="eac:EAL2_c03620"/>
<dbReference type="GO" id="GO:0015288">
    <property type="term" value="F:porin activity"/>
    <property type="evidence" value="ECO:0007669"/>
    <property type="project" value="TreeGrafter"/>
</dbReference>
<feature type="chain" id="PRO_5038893397" description="Outer membrane efflux protein" evidence="8">
    <location>
        <begin position="30"/>
        <end position="397"/>
    </location>
</feature>
<evidence type="ECO:0000256" key="7">
    <source>
        <dbReference type="ARBA" id="ARBA00023237"/>
    </source>
</evidence>
<evidence type="ECO:0000256" key="2">
    <source>
        <dbReference type="ARBA" id="ARBA00007613"/>
    </source>
</evidence>
<dbReference type="GO" id="GO:0015562">
    <property type="term" value="F:efflux transmembrane transporter activity"/>
    <property type="evidence" value="ECO:0007669"/>
    <property type="project" value="InterPro"/>
</dbReference>
<dbReference type="PANTHER" id="PTHR30026:SF20">
    <property type="entry name" value="OUTER MEMBRANE PROTEIN TOLC"/>
    <property type="match status" value="1"/>
</dbReference>
<dbReference type="eggNOG" id="COG1538">
    <property type="taxonomic scope" value="Bacteria"/>
</dbReference>
<keyword evidence="7" id="KW-0998">Cell outer membrane</keyword>
<keyword evidence="10" id="KW-1185">Reference proteome</keyword>
<dbReference type="SUPFAM" id="SSF56954">
    <property type="entry name" value="Outer membrane efflux proteins (OEP)"/>
    <property type="match status" value="1"/>
</dbReference>
<dbReference type="PANTHER" id="PTHR30026">
    <property type="entry name" value="OUTER MEMBRANE PROTEIN TOLC"/>
    <property type="match status" value="1"/>
</dbReference>
<sequence length="397" mass="43950">MILSKRMKRSVIALVAGFLVLASSIMTYAQETPAAEVAATEATEATEATTEVAKPVQLSLEKAIEDALKNSSAVEIADLELETKTVELSQAKRSESRYSDRDSATYMYLSGTVEGFQLDKKVSSTAATYALEEEKIKREKSIEDIKYNATRAYYGVMSAKGALDAATDNLDNTKRSLEIVSKKYELGVVSKSDLIIAQLSLDEAVSTMENAQNAYQNAVMGLNLVMSYPLQTELVLTSPYSMATFSANVEEDIKAAFEKRLDVKSAQHGAQLAQLDFEANKIVYTPNTYVYRVKELALKKAQKALDSMKLSVEFGIRGKYNDISTNLRNIDLKKAKLEKAKEQLRLTELSYDAGYKTILDVRQARNILYYAQIDYDGEIAAYSLSVLDYNKAVSIGD</sequence>
<evidence type="ECO:0000313" key="9">
    <source>
        <dbReference type="EMBL" id="AHM55665.1"/>
    </source>
</evidence>
<keyword evidence="6" id="KW-0472">Membrane</keyword>
<evidence type="ECO:0000256" key="8">
    <source>
        <dbReference type="SAM" id="SignalP"/>
    </source>
</evidence>
<dbReference type="AlphaFoldDB" id="W8T4D7"/>
<name>W8T4D7_PEPAC</name>
<dbReference type="Gene3D" id="1.20.1600.10">
    <property type="entry name" value="Outer membrane efflux proteins (OEP)"/>
    <property type="match status" value="2"/>
</dbReference>
<dbReference type="HOGENOM" id="CLU_693973_0_0_9"/>
<dbReference type="STRING" id="1286171.EAL2_c03620"/>
<proteinExistence type="inferred from homology"/>
<keyword evidence="4" id="KW-1134">Transmembrane beta strand</keyword>
<reference evidence="9 10" key="1">
    <citation type="journal article" date="2014" name="Genome Announc.">
        <title>Complete Genome Sequence of Amino Acid-Utilizing Eubacterium acidaminophilum al-2 (DSM 3953).</title>
        <authorList>
            <person name="Poehlein A."/>
            <person name="Andreesen J.R."/>
            <person name="Daniel R."/>
        </authorList>
    </citation>
    <scope>NUCLEOTIDE SEQUENCE [LARGE SCALE GENOMIC DNA]</scope>
    <source>
        <strain evidence="9 10">DSM 3953</strain>
    </source>
</reference>
<evidence type="ECO:0000256" key="5">
    <source>
        <dbReference type="ARBA" id="ARBA00022692"/>
    </source>
</evidence>
<gene>
    <name evidence="9" type="ORF">EAL2_c03620</name>
</gene>
<evidence type="ECO:0008006" key="11">
    <source>
        <dbReference type="Google" id="ProtNLM"/>
    </source>
</evidence>